<dbReference type="EMBL" id="FKBS01000012">
    <property type="protein sequence ID" value="SAI05506.1"/>
    <property type="molecule type" value="Genomic_DNA"/>
</dbReference>
<protein>
    <submittedName>
        <fullName evidence="2">Uncharacterized protein</fullName>
    </submittedName>
</protein>
<proteinExistence type="predicted"/>
<evidence type="ECO:0000313" key="3">
    <source>
        <dbReference type="Proteomes" id="UP000077037"/>
    </source>
</evidence>
<evidence type="ECO:0000256" key="1">
    <source>
        <dbReference type="SAM" id="MobiDB-lite"/>
    </source>
</evidence>
<dbReference type="SUPFAM" id="SSF53756">
    <property type="entry name" value="UDP-Glycosyltransferase/glycogen phosphorylase"/>
    <property type="match status" value="1"/>
</dbReference>
<name>A0A157M9R3_9BORD</name>
<gene>
    <name evidence="2" type="ORF">SAMEA1982600_01103</name>
</gene>
<feature type="region of interest" description="Disordered" evidence="1">
    <location>
        <begin position="295"/>
        <end position="328"/>
    </location>
</feature>
<evidence type="ECO:0000313" key="2">
    <source>
        <dbReference type="EMBL" id="SAI05506.1"/>
    </source>
</evidence>
<reference evidence="2 3" key="1">
    <citation type="submission" date="2016-03" db="EMBL/GenBank/DDBJ databases">
        <authorList>
            <consortium name="Pathogen Informatics"/>
        </authorList>
    </citation>
    <scope>NUCLEOTIDE SEQUENCE [LARGE SCALE GENOMIC DNA]</scope>
    <source>
        <strain evidence="2 3">NCTC13364</strain>
    </source>
</reference>
<feature type="compositionally biased region" description="Polar residues" evidence="1">
    <location>
        <begin position="317"/>
        <end position="328"/>
    </location>
</feature>
<dbReference type="Proteomes" id="UP000077037">
    <property type="component" value="Unassembled WGS sequence"/>
</dbReference>
<accession>A0A157M9R3</accession>
<dbReference type="Gene3D" id="3.40.50.2000">
    <property type="entry name" value="Glycogen Phosphorylase B"/>
    <property type="match status" value="1"/>
</dbReference>
<dbReference type="AlphaFoldDB" id="A0A157M9R3"/>
<organism evidence="2 3">
    <name type="scientific">Bordetella ansorpii</name>
    <dbReference type="NCBI Taxonomy" id="288768"/>
    <lineage>
        <taxon>Bacteria</taxon>
        <taxon>Pseudomonadati</taxon>
        <taxon>Pseudomonadota</taxon>
        <taxon>Betaproteobacteria</taxon>
        <taxon>Burkholderiales</taxon>
        <taxon>Alcaligenaceae</taxon>
        <taxon>Bordetella</taxon>
    </lineage>
</organism>
<sequence>MAYRNLDTVRPSLQDLAPGTGVVIVRYLNPAWARFLAAHRAQLTCVAYFMDDDLLHRQAWQGLPRPYVKKLNKYCHARASDIRALASHYWFSTDALRDRYPHLSAELMPARPLLADLAAGSRPLQPLLPNAPLQVFYHGTSAHQTELAWLHPVMSQVLERCPNVHFEVIGGHDVNSRYRSLPRTRVLHPMSWANYQAHCRTLNGHIGLVPLLPSVFNTGRSYVKAYDIARCGAAGLYSAQGPYRQVIQHGHNGLLLDNDPQAWVTELCRLAADPARVDNLRLTAARLLEPLSAEPPTIHTPAGAGTTLILPDGYRPTGSSPDSTETES</sequence>